<dbReference type="EMBL" id="VSSQ01072580">
    <property type="protein sequence ID" value="MPN23929.1"/>
    <property type="molecule type" value="Genomic_DNA"/>
</dbReference>
<name>A0A645GDT2_9ZZZZ</name>
<protein>
    <submittedName>
        <fullName evidence="1">Uncharacterized protein</fullName>
    </submittedName>
</protein>
<reference evidence="1" key="1">
    <citation type="submission" date="2019-08" db="EMBL/GenBank/DDBJ databases">
        <authorList>
            <person name="Kucharzyk K."/>
            <person name="Murdoch R.W."/>
            <person name="Higgins S."/>
            <person name="Loffler F."/>
        </authorList>
    </citation>
    <scope>NUCLEOTIDE SEQUENCE</scope>
</reference>
<comment type="caution">
    <text evidence="1">The sequence shown here is derived from an EMBL/GenBank/DDBJ whole genome shotgun (WGS) entry which is preliminary data.</text>
</comment>
<gene>
    <name evidence="1" type="ORF">SDC9_171322</name>
</gene>
<sequence length="77" mass="9021">MLVLHKLLTKKVLKMLLRLKVNLLDNQVDVDNTDTAGSRLNLWKGNMNSKMQLLEVLFQENTFQLLMQVFKKLHKVV</sequence>
<accession>A0A645GDT2</accession>
<proteinExistence type="predicted"/>
<evidence type="ECO:0000313" key="1">
    <source>
        <dbReference type="EMBL" id="MPN23929.1"/>
    </source>
</evidence>
<dbReference type="AlphaFoldDB" id="A0A645GDT2"/>
<organism evidence="1">
    <name type="scientific">bioreactor metagenome</name>
    <dbReference type="NCBI Taxonomy" id="1076179"/>
    <lineage>
        <taxon>unclassified sequences</taxon>
        <taxon>metagenomes</taxon>
        <taxon>ecological metagenomes</taxon>
    </lineage>
</organism>